<sequence>MLWDLGQVHGRTAWTSRGASENSEILQGKAQLLQILRRSRSREEWADAAAGLCLGQKMVASEYAKTIEEACCFRKLWEVALATLEDMREQGIPRNAPVYVAAIRSCGKSAWRHALSFLDDIQADRMEQGTASHKATLKVLEHAGRWKEVLAILKRMQQSGPTPGLEEYSLALRVCCNRSHRVVQELQASLDAVILGNQVEMCGPDEWQHVLELLQEFAAKKLVPDTVVYSSAIQILEKNCFWAYALQLLGEWRHGGHNSDTALYGTTIRCCLRDNRLEDAISLMKEAIKWELRPDTETYEALILDCSLAGHWNWAFFFLKDMIKDDRPVTSTVYESVLEACQVAGEWKWVLTVLSLFEEAMQPTKKAYSAALFACQEAQEWEWVKILQQKLTLREKVESAAEYGGQPLALAHLQAVQGDGDVKSTSVAAALQMSRSHTSSWQGALLFLRDLQRRRIRATAMAFNSVTDACRRGGEIQKALDLLEEMQQADFDPDVEIYNDLVSGLQPGKAKQVVADIAGPSVRIWWEGSHGSKPARSEQFDGATKFSDKVSRGRNTCNTPS</sequence>
<dbReference type="NCBIfam" id="TIGR00756">
    <property type="entry name" value="PPR"/>
    <property type="match status" value="1"/>
</dbReference>
<dbReference type="EMBL" id="CAXAMM010001192">
    <property type="protein sequence ID" value="CAK8990925.1"/>
    <property type="molecule type" value="Genomic_DNA"/>
</dbReference>
<evidence type="ECO:0000313" key="4">
    <source>
        <dbReference type="Proteomes" id="UP001642464"/>
    </source>
</evidence>
<organism evidence="3 4">
    <name type="scientific">Durusdinium trenchii</name>
    <dbReference type="NCBI Taxonomy" id="1381693"/>
    <lineage>
        <taxon>Eukaryota</taxon>
        <taxon>Sar</taxon>
        <taxon>Alveolata</taxon>
        <taxon>Dinophyceae</taxon>
        <taxon>Suessiales</taxon>
        <taxon>Symbiodiniaceae</taxon>
        <taxon>Durusdinium</taxon>
    </lineage>
</organism>
<evidence type="ECO:0000313" key="3">
    <source>
        <dbReference type="EMBL" id="CAK8990925.1"/>
    </source>
</evidence>
<evidence type="ECO:0000256" key="1">
    <source>
        <dbReference type="PROSITE-ProRule" id="PRU00708"/>
    </source>
</evidence>
<dbReference type="Proteomes" id="UP001642464">
    <property type="component" value="Unassembled WGS sequence"/>
</dbReference>
<reference evidence="3 4" key="1">
    <citation type="submission" date="2024-02" db="EMBL/GenBank/DDBJ databases">
        <authorList>
            <person name="Chen Y."/>
            <person name="Shah S."/>
            <person name="Dougan E. K."/>
            <person name="Thang M."/>
            <person name="Chan C."/>
        </authorList>
    </citation>
    <scope>NUCLEOTIDE SEQUENCE [LARGE SCALE GENOMIC DNA]</scope>
</reference>
<dbReference type="InterPro" id="IPR011990">
    <property type="entry name" value="TPR-like_helical_dom_sf"/>
</dbReference>
<protein>
    <recommendedName>
        <fullName evidence="5">Pentatricopeptide repeat-containing protein, chloroplastic</fullName>
    </recommendedName>
</protein>
<dbReference type="PANTHER" id="PTHR47938:SF35">
    <property type="entry name" value="PENTATRICOPEPTIDE REPEAT-CONTAINING PROTEIN 4, MITOCHONDRIAL-RELATED"/>
    <property type="match status" value="1"/>
</dbReference>
<dbReference type="InterPro" id="IPR002885">
    <property type="entry name" value="PPR_rpt"/>
</dbReference>
<accession>A0ABP0HL38</accession>
<dbReference type="Gene3D" id="1.25.40.10">
    <property type="entry name" value="Tetratricopeptide repeat domain"/>
    <property type="match status" value="4"/>
</dbReference>
<proteinExistence type="predicted"/>
<name>A0ABP0HL38_9DINO</name>
<dbReference type="Pfam" id="PF01535">
    <property type="entry name" value="PPR"/>
    <property type="match status" value="3"/>
</dbReference>
<gene>
    <name evidence="3" type="ORF">SCF082_LOCUS2438</name>
</gene>
<comment type="caution">
    <text evidence="3">The sequence shown here is derived from an EMBL/GenBank/DDBJ whole genome shotgun (WGS) entry which is preliminary data.</text>
</comment>
<evidence type="ECO:0008006" key="5">
    <source>
        <dbReference type="Google" id="ProtNLM"/>
    </source>
</evidence>
<feature type="repeat" description="PPR" evidence="1">
    <location>
        <begin position="459"/>
        <end position="493"/>
    </location>
</feature>
<keyword evidence="4" id="KW-1185">Reference proteome</keyword>
<dbReference type="PANTHER" id="PTHR47938">
    <property type="entry name" value="RESPIRATORY COMPLEX I CHAPERONE (CIA84), PUTATIVE (AFU_ORTHOLOGUE AFUA_2G06020)-RELATED"/>
    <property type="match status" value="1"/>
</dbReference>
<feature type="region of interest" description="Disordered" evidence="2">
    <location>
        <begin position="530"/>
        <end position="561"/>
    </location>
</feature>
<feature type="repeat" description="PPR" evidence="1">
    <location>
        <begin position="260"/>
        <end position="294"/>
    </location>
</feature>
<dbReference type="PROSITE" id="PS51375">
    <property type="entry name" value="PPR"/>
    <property type="match status" value="2"/>
</dbReference>
<evidence type="ECO:0000256" key="2">
    <source>
        <dbReference type="SAM" id="MobiDB-lite"/>
    </source>
</evidence>